<dbReference type="Proteomes" id="UP000095283">
    <property type="component" value="Unplaced"/>
</dbReference>
<evidence type="ECO:0000313" key="2">
    <source>
        <dbReference type="WBParaSite" id="Hba_13223"/>
    </source>
</evidence>
<protein>
    <submittedName>
        <fullName evidence="2">AraC family transcriptional regulator</fullName>
    </submittedName>
</protein>
<keyword evidence="1" id="KW-1185">Reference proteome</keyword>
<reference evidence="2" key="1">
    <citation type="submission" date="2016-11" db="UniProtKB">
        <authorList>
            <consortium name="WormBaseParasite"/>
        </authorList>
    </citation>
    <scope>IDENTIFICATION</scope>
</reference>
<organism evidence="1 2">
    <name type="scientific">Heterorhabditis bacteriophora</name>
    <name type="common">Entomopathogenic nematode worm</name>
    <dbReference type="NCBI Taxonomy" id="37862"/>
    <lineage>
        <taxon>Eukaryota</taxon>
        <taxon>Metazoa</taxon>
        <taxon>Ecdysozoa</taxon>
        <taxon>Nematoda</taxon>
        <taxon>Chromadorea</taxon>
        <taxon>Rhabditida</taxon>
        <taxon>Rhabditina</taxon>
        <taxon>Rhabditomorpha</taxon>
        <taxon>Strongyloidea</taxon>
        <taxon>Heterorhabditidae</taxon>
        <taxon>Heterorhabditis</taxon>
    </lineage>
</organism>
<proteinExistence type="predicted"/>
<name>A0A1I7X6I2_HETBA</name>
<evidence type="ECO:0000313" key="1">
    <source>
        <dbReference type="Proteomes" id="UP000095283"/>
    </source>
</evidence>
<dbReference type="WBParaSite" id="Hba_13223">
    <property type="protein sequence ID" value="Hba_13223"/>
    <property type="gene ID" value="Hba_13223"/>
</dbReference>
<dbReference type="AlphaFoldDB" id="A0A1I7X6I2"/>
<accession>A0A1I7X6I2</accession>
<sequence length="56" mass="6280">MISNINAGQLETAELLFPNALTTPHKISERMRHRDYSALTLTHQKVNIGSSVTFIL</sequence>